<gene>
    <name evidence="2" type="ORF">ECRASSUSDP1_LOCUS813</name>
</gene>
<reference evidence="2" key="1">
    <citation type="submission" date="2023-07" db="EMBL/GenBank/DDBJ databases">
        <authorList>
            <consortium name="AG Swart"/>
            <person name="Singh M."/>
            <person name="Singh A."/>
            <person name="Seah K."/>
            <person name="Emmerich C."/>
        </authorList>
    </citation>
    <scope>NUCLEOTIDE SEQUENCE</scope>
    <source>
        <strain evidence="2">DP1</strain>
    </source>
</reference>
<comment type="caution">
    <text evidence="2">The sequence shown here is derived from an EMBL/GenBank/DDBJ whole genome shotgun (WGS) entry which is preliminary data.</text>
</comment>
<keyword evidence="3" id="KW-1185">Reference proteome</keyword>
<evidence type="ECO:0000313" key="2">
    <source>
        <dbReference type="EMBL" id="CAI2359522.1"/>
    </source>
</evidence>
<dbReference type="EMBL" id="CAMPGE010000765">
    <property type="protein sequence ID" value="CAI2359522.1"/>
    <property type="molecule type" value="Genomic_DNA"/>
</dbReference>
<organism evidence="2 3">
    <name type="scientific">Euplotes crassus</name>
    <dbReference type="NCBI Taxonomy" id="5936"/>
    <lineage>
        <taxon>Eukaryota</taxon>
        <taxon>Sar</taxon>
        <taxon>Alveolata</taxon>
        <taxon>Ciliophora</taxon>
        <taxon>Intramacronucleata</taxon>
        <taxon>Spirotrichea</taxon>
        <taxon>Hypotrichia</taxon>
        <taxon>Euplotida</taxon>
        <taxon>Euplotidae</taxon>
        <taxon>Moneuplotes</taxon>
    </lineage>
</organism>
<feature type="compositionally biased region" description="Basic and acidic residues" evidence="1">
    <location>
        <begin position="430"/>
        <end position="442"/>
    </location>
</feature>
<accession>A0AAD1X5I7</accession>
<sequence length="574" mass="66419">METIGMKFLSKIPSLKSQTLDRRMKRKTMAKRRRKAVLANEQKSKKTIPDIEQRNNSLMVQETLSKASKDLRAEVDSFLSTKGSGFKANHLILDNSPHGPKSRHSLWPFLSDYIQDKKTNDSVDSFIKSRKGEKQVMNLIRSPRASKLVTNNTNIMKALVMKELIMPRLKKNDGSPACGENTDDFRRNTGEELQRMLKNPKGLEKIMDNMRIKQNRKMSWFGFIKKTKKLRKIKHKLKRKDFIIKEEEPEAKSIDTDPCPSIFQKPKIICDKEHVKPRKFARASSISKKVDAHFWSLDKEDTKLNNIKSPRFDYLNIGNITFDDIKDFSMGVIPKFKSHDQSKGRQSLLNQSPMFSEMRDKVKEMKNSIKIDRKMFGTNKISNIPGISLKRKTSSKRKFYNKKSHFKSELIESLSSMLLDSSSSSSQSGNEDKKNSWNDLKRRNNIGNSYHELPEDIISNFPSISSIAEKSKKLPKLNSNIDNEIIESENEFDSEMDKEEQKSQINEIALSPVEKKVDKFTSKSPQPSPRSIFYVHQSGKKGFKRKRCDKLNIKKTEARLLKKRKLKIPRKLVL</sequence>
<feature type="region of interest" description="Disordered" evidence="1">
    <location>
        <begin position="420"/>
        <end position="442"/>
    </location>
</feature>
<dbReference type="Proteomes" id="UP001295684">
    <property type="component" value="Unassembled WGS sequence"/>
</dbReference>
<evidence type="ECO:0000256" key="1">
    <source>
        <dbReference type="SAM" id="MobiDB-lite"/>
    </source>
</evidence>
<proteinExistence type="predicted"/>
<protein>
    <submittedName>
        <fullName evidence="2">Uncharacterized protein</fullName>
    </submittedName>
</protein>
<name>A0AAD1X5I7_EUPCR</name>
<evidence type="ECO:0000313" key="3">
    <source>
        <dbReference type="Proteomes" id="UP001295684"/>
    </source>
</evidence>
<dbReference type="AlphaFoldDB" id="A0AAD1X5I7"/>